<proteinExistence type="predicted"/>
<dbReference type="KEGG" id="hro:HELRODRAFT_165929"/>
<protein>
    <submittedName>
        <fullName evidence="1 2">Uncharacterized protein</fullName>
    </submittedName>
</protein>
<evidence type="ECO:0000313" key="3">
    <source>
        <dbReference type="Proteomes" id="UP000015101"/>
    </source>
</evidence>
<organism evidence="2 3">
    <name type="scientific">Helobdella robusta</name>
    <name type="common">Californian leech</name>
    <dbReference type="NCBI Taxonomy" id="6412"/>
    <lineage>
        <taxon>Eukaryota</taxon>
        <taxon>Metazoa</taxon>
        <taxon>Spiralia</taxon>
        <taxon>Lophotrochozoa</taxon>
        <taxon>Annelida</taxon>
        <taxon>Clitellata</taxon>
        <taxon>Hirudinea</taxon>
        <taxon>Rhynchobdellida</taxon>
        <taxon>Glossiphoniidae</taxon>
        <taxon>Helobdella</taxon>
    </lineage>
</organism>
<reference evidence="3" key="1">
    <citation type="submission" date="2012-12" db="EMBL/GenBank/DDBJ databases">
        <authorList>
            <person name="Hellsten U."/>
            <person name="Grimwood J."/>
            <person name="Chapman J.A."/>
            <person name="Shapiro H."/>
            <person name="Aerts A."/>
            <person name="Otillar R.P."/>
            <person name="Terry A.Y."/>
            <person name="Boore J.L."/>
            <person name="Simakov O."/>
            <person name="Marletaz F."/>
            <person name="Cho S.-J."/>
            <person name="Edsinger-Gonzales E."/>
            <person name="Havlak P."/>
            <person name="Kuo D.-H."/>
            <person name="Larsson T."/>
            <person name="Lv J."/>
            <person name="Arendt D."/>
            <person name="Savage R."/>
            <person name="Osoegawa K."/>
            <person name="de Jong P."/>
            <person name="Lindberg D.R."/>
            <person name="Seaver E.C."/>
            <person name="Weisblat D.A."/>
            <person name="Putnam N.H."/>
            <person name="Grigoriev I.V."/>
            <person name="Rokhsar D.S."/>
        </authorList>
    </citation>
    <scope>NUCLEOTIDE SEQUENCE</scope>
</reference>
<dbReference type="RefSeq" id="XP_009031244.1">
    <property type="nucleotide sequence ID" value="XM_009032996.1"/>
</dbReference>
<dbReference type="InParanoid" id="T1EXH0"/>
<sequence length="314" mass="37683">MKHCLDENTFKFKKEFLDRQQKNLVRIEEIFDVIVKLNYTIKNATLLYDANSFKQETIGNEIKVDSSFLKKNLNFDKIKTDKVRGIFEGNKAHNDDDYTKKKITKNRRINLSKQPESFNARKARKVSESKIGDFMKNEHFDQLLKYSSNIFTKTQSMFKRYMRKFSIPIKVKKALPLFNEFKKLFHNKLLPNAPLKQKNWFLCQYIWWGEYLNITDHDKFLSAEWDFTKAFPCDVFGWQKMKKILKPKIPLTHEAFNGSYVHVENNTNEKLDREDESKFSGNANGEWYFRRFRPAEPENTWYLWMLERSVNKNT</sequence>
<reference evidence="1 3" key="2">
    <citation type="journal article" date="2013" name="Nature">
        <title>Insights into bilaterian evolution from three spiralian genomes.</title>
        <authorList>
            <person name="Simakov O."/>
            <person name="Marletaz F."/>
            <person name="Cho S.J."/>
            <person name="Edsinger-Gonzales E."/>
            <person name="Havlak P."/>
            <person name="Hellsten U."/>
            <person name="Kuo D.H."/>
            <person name="Larsson T."/>
            <person name="Lv J."/>
            <person name="Arendt D."/>
            <person name="Savage R."/>
            <person name="Osoegawa K."/>
            <person name="de Jong P."/>
            <person name="Grimwood J."/>
            <person name="Chapman J.A."/>
            <person name="Shapiro H."/>
            <person name="Aerts A."/>
            <person name="Otillar R.P."/>
            <person name="Terry A.Y."/>
            <person name="Boore J.L."/>
            <person name="Grigoriev I.V."/>
            <person name="Lindberg D.R."/>
            <person name="Seaver E.C."/>
            <person name="Weisblat D.A."/>
            <person name="Putnam N.H."/>
            <person name="Rokhsar D.S."/>
        </authorList>
    </citation>
    <scope>NUCLEOTIDE SEQUENCE</scope>
</reference>
<reference evidence="2" key="3">
    <citation type="submission" date="2015-06" db="UniProtKB">
        <authorList>
            <consortium name="EnsemblMetazoa"/>
        </authorList>
    </citation>
    <scope>IDENTIFICATION</scope>
</reference>
<dbReference type="Proteomes" id="UP000015101">
    <property type="component" value="Unassembled WGS sequence"/>
</dbReference>
<dbReference type="HOGENOM" id="CLU_886463_0_0_1"/>
<gene>
    <name evidence="2" type="primary">20201270</name>
    <name evidence="1" type="ORF">HELRODRAFT_165929</name>
</gene>
<dbReference type="EnsemblMetazoa" id="HelroT165929">
    <property type="protein sequence ID" value="HelroP165929"/>
    <property type="gene ID" value="HelroG165929"/>
</dbReference>
<dbReference type="EMBL" id="KB097753">
    <property type="protein sequence ID" value="ESN90285.1"/>
    <property type="molecule type" value="Genomic_DNA"/>
</dbReference>
<evidence type="ECO:0000313" key="1">
    <source>
        <dbReference type="EMBL" id="ESN90285.1"/>
    </source>
</evidence>
<name>T1EXH0_HELRO</name>
<dbReference type="EMBL" id="AMQM01002209">
    <property type="status" value="NOT_ANNOTATED_CDS"/>
    <property type="molecule type" value="Genomic_DNA"/>
</dbReference>
<dbReference type="CTD" id="20201270"/>
<keyword evidence="3" id="KW-1185">Reference proteome</keyword>
<accession>T1EXH0</accession>
<evidence type="ECO:0000313" key="2">
    <source>
        <dbReference type="EnsemblMetazoa" id="HelroP165929"/>
    </source>
</evidence>
<dbReference type="AlphaFoldDB" id="T1EXH0"/>
<dbReference type="GeneID" id="20201270"/>